<evidence type="ECO:0000256" key="7">
    <source>
        <dbReference type="ARBA" id="ARBA00022771"/>
    </source>
</evidence>
<dbReference type="GO" id="GO:0006346">
    <property type="term" value="P:DNA methylation-dependent constitutive heterochromatin formation"/>
    <property type="evidence" value="ECO:0007669"/>
    <property type="project" value="InterPro"/>
</dbReference>
<evidence type="ECO:0000256" key="9">
    <source>
        <dbReference type="ARBA" id="ARBA00023125"/>
    </source>
</evidence>
<feature type="domain" description="BAH" evidence="18">
    <location>
        <begin position="509"/>
        <end position="635"/>
    </location>
</feature>
<dbReference type="eggNOG" id="ENOG502QPKK">
    <property type="taxonomic scope" value="Eukaryota"/>
</dbReference>
<keyword evidence="4 11" id="KW-0949">S-adenosyl-L-methionine</keyword>
<dbReference type="PhylomeDB" id="T1J9Z9"/>
<evidence type="ECO:0000256" key="16">
    <source>
        <dbReference type="RuleBase" id="RU000417"/>
    </source>
</evidence>
<evidence type="ECO:0000256" key="17">
    <source>
        <dbReference type="SAM" id="MobiDB-lite"/>
    </source>
</evidence>
<dbReference type="InterPro" id="IPR050390">
    <property type="entry name" value="C5-Methyltransferase"/>
</dbReference>
<accession>T1J9Z9</accession>
<keyword evidence="2 11" id="KW-0489">Methyltransferase</keyword>
<dbReference type="Pfam" id="PF12047">
    <property type="entry name" value="DNMT1-RFD"/>
    <property type="match status" value="1"/>
</dbReference>
<dbReference type="InterPro" id="IPR022702">
    <property type="entry name" value="Cytosine_MeTrfase1_RFD"/>
</dbReference>
<feature type="compositionally biased region" description="Basic residues" evidence="17">
    <location>
        <begin position="1"/>
        <end position="11"/>
    </location>
</feature>
<evidence type="ECO:0000256" key="3">
    <source>
        <dbReference type="ARBA" id="ARBA00022679"/>
    </source>
</evidence>
<keyword evidence="9 11" id="KW-0238">DNA-binding</keyword>
<keyword evidence="10 11" id="KW-0539">Nucleus</keyword>
<dbReference type="Pfam" id="PF02008">
    <property type="entry name" value="zf-CXXC"/>
    <property type="match status" value="1"/>
</dbReference>
<evidence type="ECO:0000256" key="11">
    <source>
        <dbReference type="PIRNR" id="PIRNR037404"/>
    </source>
</evidence>
<feature type="region of interest" description="Disordered" evidence="17">
    <location>
        <begin position="1"/>
        <end position="61"/>
    </location>
</feature>
<dbReference type="PROSITE" id="PS00095">
    <property type="entry name" value="C5_MTASE_2"/>
    <property type="match status" value="1"/>
</dbReference>
<evidence type="ECO:0000313" key="21">
    <source>
        <dbReference type="Proteomes" id="UP000014500"/>
    </source>
</evidence>
<dbReference type="EnsemblMetazoa" id="SMAR010552-RA">
    <property type="protein sequence ID" value="SMAR010552-PA"/>
    <property type="gene ID" value="SMAR010552"/>
</dbReference>
<dbReference type="Gene3D" id="3.90.120.10">
    <property type="entry name" value="DNA Methylase, subunit A, domain 2"/>
    <property type="match status" value="1"/>
</dbReference>
<evidence type="ECO:0000256" key="5">
    <source>
        <dbReference type="ARBA" id="ARBA00022723"/>
    </source>
</evidence>
<reference evidence="20" key="2">
    <citation type="submission" date="2015-02" db="UniProtKB">
        <authorList>
            <consortium name="EnsemblMetazoa"/>
        </authorList>
    </citation>
    <scope>IDENTIFICATION</scope>
</reference>
<dbReference type="PROSITE" id="PS00094">
    <property type="entry name" value="C5_MTASE_1"/>
    <property type="match status" value="1"/>
</dbReference>
<dbReference type="Gene3D" id="2.30.30.490">
    <property type="match status" value="2"/>
</dbReference>
<dbReference type="OMA" id="CKEMAPL"/>
<dbReference type="NCBIfam" id="TIGR00675">
    <property type="entry name" value="dcm"/>
    <property type="match status" value="1"/>
</dbReference>
<dbReference type="PRINTS" id="PR00105">
    <property type="entry name" value="C5METTRFRASE"/>
</dbReference>
<dbReference type="EMBL" id="JH431980">
    <property type="status" value="NOT_ANNOTATED_CDS"/>
    <property type="molecule type" value="Genomic_DNA"/>
</dbReference>
<keyword evidence="5" id="KW-0479">Metal-binding</keyword>
<dbReference type="GO" id="GO:0005634">
    <property type="term" value="C:nucleus"/>
    <property type="evidence" value="ECO:0007669"/>
    <property type="project" value="UniProtKB-SubCell"/>
</dbReference>
<dbReference type="STRING" id="126957.T1J9Z9"/>
<keyword evidence="6" id="KW-0677">Repeat</keyword>
<organism evidence="20 21">
    <name type="scientific">Strigamia maritima</name>
    <name type="common">European centipede</name>
    <name type="synonym">Geophilus maritimus</name>
    <dbReference type="NCBI Taxonomy" id="126957"/>
    <lineage>
        <taxon>Eukaryota</taxon>
        <taxon>Metazoa</taxon>
        <taxon>Ecdysozoa</taxon>
        <taxon>Arthropoda</taxon>
        <taxon>Myriapoda</taxon>
        <taxon>Chilopoda</taxon>
        <taxon>Pleurostigmophora</taxon>
        <taxon>Geophilomorpha</taxon>
        <taxon>Linotaeniidae</taxon>
        <taxon>Strigamia</taxon>
    </lineage>
</organism>
<dbReference type="InterPro" id="IPR001525">
    <property type="entry name" value="C5_MeTfrase"/>
</dbReference>
<dbReference type="Proteomes" id="UP000014500">
    <property type="component" value="Unassembled WGS sequence"/>
</dbReference>
<dbReference type="PROSITE" id="PS51058">
    <property type="entry name" value="ZF_CXXC"/>
    <property type="match status" value="1"/>
</dbReference>
<dbReference type="InterPro" id="IPR001025">
    <property type="entry name" value="BAH_dom"/>
</dbReference>
<dbReference type="InterPro" id="IPR043151">
    <property type="entry name" value="BAH_sf"/>
</dbReference>
<evidence type="ECO:0000256" key="12">
    <source>
        <dbReference type="PIRSR" id="PIRSR037404-1"/>
    </source>
</evidence>
<evidence type="ECO:0000259" key="19">
    <source>
        <dbReference type="PROSITE" id="PS51058"/>
    </source>
</evidence>
<dbReference type="PANTHER" id="PTHR10629">
    <property type="entry name" value="CYTOSINE-SPECIFIC METHYLTRANSFERASE"/>
    <property type="match status" value="1"/>
</dbReference>
<dbReference type="GO" id="GO:0003677">
    <property type="term" value="F:DNA binding"/>
    <property type="evidence" value="ECO:0007669"/>
    <property type="project" value="UniProtKB-KW"/>
</dbReference>
<proteinExistence type="inferred from homology"/>
<dbReference type="CDD" id="cd04760">
    <property type="entry name" value="BAH_Dnmt1_I"/>
    <property type="match status" value="1"/>
</dbReference>
<dbReference type="FunFam" id="3.90.120.10:FF:000001">
    <property type="entry name" value="DNA (cytosine-5)-methyltransferase"/>
    <property type="match status" value="1"/>
</dbReference>
<dbReference type="Gene3D" id="1.10.10.2230">
    <property type="match status" value="1"/>
</dbReference>
<keyword evidence="3 11" id="KW-0808">Transferase</keyword>
<dbReference type="FunFam" id="3.40.50.150:FF:000036">
    <property type="entry name" value="DNA (cytosine-5)-methyltransferase"/>
    <property type="match status" value="1"/>
</dbReference>
<dbReference type="InterPro" id="IPR018117">
    <property type="entry name" value="C5_DNA_meth_AS"/>
</dbReference>
<feature type="domain" description="CXXC-type" evidence="19">
    <location>
        <begin position="399"/>
        <end position="445"/>
    </location>
</feature>
<evidence type="ECO:0000313" key="20">
    <source>
        <dbReference type="EnsemblMetazoa" id="SMAR010552-PA"/>
    </source>
</evidence>
<dbReference type="GO" id="GO:0044027">
    <property type="term" value="P:negative regulation of gene expression via chromosomal CpG island methylation"/>
    <property type="evidence" value="ECO:0007669"/>
    <property type="project" value="TreeGrafter"/>
</dbReference>
<keyword evidence="21" id="KW-1185">Reference proteome</keyword>
<feature type="region of interest" description="Disordered" evidence="17">
    <location>
        <begin position="860"/>
        <end position="881"/>
    </location>
</feature>
<dbReference type="Pfam" id="PF01426">
    <property type="entry name" value="BAH"/>
    <property type="match status" value="2"/>
</dbReference>
<evidence type="ECO:0000256" key="6">
    <source>
        <dbReference type="ARBA" id="ARBA00022737"/>
    </source>
</evidence>
<evidence type="ECO:0000256" key="13">
    <source>
        <dbReference type="PROSITE-ProRule" id="PRU00509"/>
    </source>
</evidence>
<keyword evidence="8" id="KW-0862">Zinc</keyword>
<evidence type="ECO:0000256" key="4">
    <source>
        <dbReference type="ARBA" id="ARBA00022691"/>
    </source>
</evidence>
<dbReference type="Gene3D" id="3.40.50.150">
    <property type="entry name" value="Vaccinia Virus protein VP39"/>
    <property type="match status" value="1"/>
</dbReference>
<dbReference type="SUPFAM" id="SSF53335">
    <property type="entry name" value="S-adenosyl-L-methionine-dependent methyltransferases"/>
    <property type="match status" value="1"/>
</dbReference>
<evidence type="ECO:0000256" key="10">
    <source>
        <dbReference type="ARBA" id="ARBA00023242"/>
    </source>
</evidence>
<dbReference type="InterPro" id="IPR002857">
    <property type="entry name" value="Znf_CXXC"/>
</dbReference>
<name>T1J9Z9_STRMM</name>
<dbReference type="PANTHER" id="PTHR10629:SF52">
    <property type="entry name" value="DNA (CYTOSINE-5)-METHYLTRANSFERASE 1"/>
    <property type="match status" value="1"/>
</dbReference>
<comment type="subcellular location">
    <subcellularLocation>
        <location evidence="1 11">Nucleus</location>
    </subcellularLocation>
</comment>
<dbReference type="GO" id="GO:0003682">
    <property type="term" value="F:chromatin binding"/>
    <property type="evidence" value="ECO:0007669"/>
    <property type="project" value="UniProtKB-UniRule"/>
</dbReference>
<evidence type="ECO:0000256" key="8">
    <source>
        <dbReference type="ARBA" id="ARBA00022833"/>
    </source>
</evidence>
<evidence type="ECO:0000256" key="1">
    <source>
        <dbReference type="ARBA" id="ARBA00004123"/>
    </source>
</evidence>
<dbReference type="PROSITE" id="PS51679">
    <property type="entry name" value="SAM_MT_C5"/>
    <property type="match status" value="1"/>
</dbReference>
<comment type="similarity">
    <text evidence="11 14 15">Belongs to the class I-like SAM-binding methyltransferase superfamily. C5-methyltransferase family.</text>
</comment>
<sequence length="1383" mass="157519">MPRPKPKKAAGKKTNEPKKPTQRALRDSTVKKTNISRGEPDEPITVESKKHKMSESEANHEIIPNKRRKYEKYAKKSTENTEDIAYNHVPDVEKENLNGDKKDVTKMTTNSKPQIIRCTECSQIVDEKIGIFPGDSDDAVDEVTALFNPILALEGREMDDYVSSSLPDYKITQFTVYDVNTHICTFDTGLIEKNRKLYISGVIKPVYDDDPSPEGGVLAKTIGPISEWWVAGYDGGNDVLVGVSTELACYYLMTPSEIYASYMKSIMRKTFLAKLVIEFLNSDETGTYEDLINKIQATPIKGCESFTEESLLHYAQFIVEQVDSYDQAADADENLLNNTECMKALINLSGVSREEKKYIRARIRNVQKKPKDTKATTTPLVRELFELMFKDQIETAPKSTLRRKRCGVCEACQRPDCGACNNCKDMIKFGGKGTAKQVCKHRVCKNLGYVENGDVSDEEEVDENVDVNVKPKREFTIPKQKPKVSWVGEKIDFYSKKKTFYKSVKINSETYNVGDHVLVYPNSPEVPMFTAKIMYMFEDNFTKKKIFHAHWFCRCTDTILGETSSDNEVFLVDECENSLLDIIMSKCEIVYRPPPTSWAYLGGEDVAELMESYGEKKFFYKLFYHRRTARFEDPPKEYIEVDDSEDKKCDFCPCCNRLHTFRNLEKLHLGNILSETSKTIFYESVKWHNVEYSVGSQVFISPDAFKFKAKIRVVPDKNVIEEVDEERYPEYYRKTKDRGENIDLQEPFKIGYVEKIYCAASKNGLVNSSDVKLVVKKFYRPENTHRGIDASLYADFNLLYWSDEEAVVDLTVVQGKCHVTYCTDIARCESLWGAAEHHFHFSEAYNVESKMFEDPPNKAKLLGSRGKGKGKGKGKKTEDIQQDSSPKLLYFKRLKAMDIFAGCGGLSEGFHQAGICDTLWAVECDEMAAQAFRLNNPDCTVLNQDCNDLLRMVIEGQTKNNQGQTLPQKGDIELLCGGPPCQGFSGMNRFTAGQCSQFKNSLIVSYLSFCDFYRPKFFLLENVRNFVSYKQNMILKLTLSCLVRMGYQCTFGVLQAGNYGVPQSRRRAFILAAAPGEKLPNFPEPRHVFKHSSCLVTVDENKYVTNVNWMDSAPYRRITVRDSLSDLPAIENGAKTEELSYTPENQSHYQKILRRNNVTRVIHDHVCKEMRPLVAARIRFIPCQPFADWRDLPNIEMTLSDGSRTRKLEYGFEDGKNGRSSTGALRGVCRCAEAKVFKKCDPLHRHPQDSTIIPWCLPHTSNRHNNWSGLYGRLDLDEHFKTTVTNPEPMGKQGKVLHPDQHRVISVRECARSQGFPDAYQFHGNVLDRHKQVGNAVPPPLAREIGLEIRKCLKYVEPNGESDKNEPTQILTDSLAKPGSSKF</sequence>
<dbReference type="PIRSF" id="PIRSF037404">
    <property type="entry name" value="DNMT1"/>
    <property type="match status" value="1"/>
</dbReference>
<dbReference type="GO" id="GO:0008270">
    <property type="term" value="F:zinc ion binding"/>
    <property type="evidence" value="ECO:0007669"/>
    <property type="project" value="UniProtKB-KW"/>
</dbReference>
<dbReference type="SMART" id="SM00439">
    <property type="entry name" value="BAH"/>
    <property type="match status" value="2"/>
</dbReference>
<dbReference type="EC" id="2.1.1.37" evidence="11"/>
<dbReference type="Pfam" id="PF00145">
    <property type="entry name" value="DNA_methylase"/>
    <property type="match status" value="2"/>
</dbReference>
<reference evidence="21" key="1">
    <citation type="submission" date="2011-05" db="EMBL/GenBank/DDBJ databases">
        <authorList>
            <person name="Richards S.R."/>
            <person name="Qu J."/>
            <person name="Jiang H."/>
            <person name="Jhangiani S.N."/>
            <person name="Agravi P."/>
            <person name="Goodspeed R."/>
            <person name="Gross S."/>
            <person name="Mandapat C."/>
            <person name="Jackson L."/>
            <person name="Mathew T."/>
            <person name="Pu L."/>
            <person name="Thornton R."/>
            <person name="Saada N."/>
            <person name="Wilczek-Boney K.B."/>
            <person name="Lee S."/>
            <person name="Kovar C."/>
            <person name="Wu Y."/>
            <person name="Scherer S.E."/>
            <person name="Worley K.C."/>
            <person name="Muzny D.M."/>
            <person name="Gibbs R."/>
        </authorList>
    </citation>
    <scope>NUCLEOTIDE SEQUENCE</scope>
    <source>
        <strain evidence="21">Brora</strain>
    </source>
</reference>
<dbReference type="GO" id="GO:0032259">
    <property type="term" value="P:methylation"/>
    <property type="evidence" value="ECO:0007669"/>
    <property type="project" value="UniProtKB-KW"/>
</dbReference>
<keyword evidence="7 13" id="KW-0863">Zinc-finger</keyword>
<feature type="region of interest" description="Disordered" evidence="17">
    <location>
        <begin position="1358"/>
        <end position="1383"/>
    </location>
</feature>
<comment type="catalytic activity">
    <reaction evidence="11 16">
        <text>a 2'-deoxycytidine in DNA + S-adenosyl-L-methionine = a 5-methyl-2'-deoxycytidine in DNA + S-adenosyl-L-homocysteine + H(+)</text>
        <dbReference type="Rhea" id="RHEA:13681"/>
        <dbReference type="Rhea" id="RHEA-COMP:11369"/>
        <dbReference type="Rhea" id="RHEA-COMP:11370"/>
        <dbReference type="ChEBI" id="CHEBI:15378"/>
        <dbReference type="ChEBI" id="CHEBI:57856"/>
        <dbReference type="ChEBI" id="CHEBI:59789"/>
        <dbReference type="ChEBI" id="CHEBI:85452"/>
        <dbReference type="ChEBI" id="CHEBI:85454"/>
        <dbReference type="EC" id="2.1.1.37"/>
    </reaction>
</comment>
<evidence type="ECO:0000256" key="14">
    <source>
        <dbReference type="PROSITE-ProRule" id="PRU01016"/>
    </source>
</evidence>
<protein>
    <recommendedName>
        <fullName evidence="11">DNA (cytosine-5)-methyltransferase</fullName>
        <ecNumber evidence="11">2.1.1.37</ecNumber>
    </recommendedName>
</protein>
<evidence type="ECO:0000256" key="15">
    <source>
        <dbReference type="RuleBase" id="RU000416"/>
    </source>
</evidence>
<evidence type="ECO:0000259" key="18">
    <source>
        <dbReference type="PROSITE" id="PS51038"/>
    </source>
</evidence>
<evidence type="ECO:0000256" key="2">
    <source>
        <dbReference type="ARBA" id="ARBA00022603"/>
    </source>
</evidence>
<dbReference type="HOGENOM" id="CLU_003040_0_0_1"/>
<dbReference type="InterPro" id="IPR029063">
    <property type="entry name" value="SAM-dependent_MTases_sf"/>
</dbReference>
<dbReference type="InterPro" id="IPR031303">
    <property type="entry name" value="C5_meth_CS"/>
</dbReference>
<dbReference type="GO" id="GO:0003886">
    <property type="term" value="F:DNA (cytosine-5-)-methyltransferase activity"/>
    <property type="evidence" value="ECO:0007669"/>
    <property type="project" value="UniProtKB-UniRule"/>
</dbReference>
<feature type="active site" evidence="12 14">
    <location>
        <position position="981"/>
    </location>
</feature>
<feature type="compositionally biased region" description="Basic and acidic residues" evidence="17">
    <location>
        <begin position="13"/>
        <end position="30"/>
    </location>
</feature>
<dbReference type="PROSITE" id="PS51038">
    <property type="entry name" value="BAH"/>
    <property type="match status" value="2"/>
</dbReference>
<feature type="domain" description="BAH" evidence="18">
    <location>
        <begin position="731"/>
        <end position="856"/>
    </location>
</feature>